<reference evidence="2" key="1">
    <citation type="journal article" date="2021" name="Front. Microbiol.">
        <title>Comprehensive Comparative Genomics and Phenotyping of Methylobacterium Species.</title>
        <authorList>
            <person name="Alessa O."/>
            <person name="Ogura Y."/>
            <person name="Fujitani Y."/>
            <person name="Takami H."/>
            <person name="Hayashi T."/>
            <person name="Sahin N."/>
            <person name="Tani A."/>
        </authorList>
    </citation>
    <scope>NUCLEOTIDE SEQUENCE</scope>
    <source>
        <strain evidence="2">DSM 23674</strain>
    </source>
</reference>
<keyword evidence="3" id="KW-1185">Reference proteome</keyword>
<gene>
    <name evidence="2" type="ORF">EKPJFOCH_2738</name>
</gene>
<feature type="signal peptide" evidence="1">
    <location>
        <begin position="1"/>
        <end position="27"/>
    </location>
</feature>
<proteinExistence type="predicted"/>
<evidence type="ECO:0000313" key="2">
    <source>
        <dbReference type="EMBL" id="GJE56238.1"/>
    </source>
</evidence>
<keyword evidence="1" id="KW-0732">Signal</keyword>
<feature type="chain" id="PRO_5047482752" evidence="1">
    <location>
        <begin position="28"/>
        <end position="161"/>
    </location>
</feature>
<evidence type="ECO:0000313" key="3">
    <source>
        <dbReference type="Proteomes" id="UP001055101"/>
    </source>
</evidence>
<name>A0ABQ4TNN4_9HYPH</name>
<protein>
    <submittedName>
        <fullName evidence="2">Uncharacterized protein</fullName>
    </submittedName>
</protein>
<dbReference type="RefSeq" id="WP_373322350.1">
    <property type="nucleotide sequence ID" value="NZ_BPRA01000012.1"/>
</dbReference>
<reference evidence="2" key="2">
    <citation type="submission" date="2021-08" db="EMBL/GenBank/DDBJ databases">
        <authorList>
            <person name="Tani A."/>
            <person name="Ola A."/>
            <person name="Ogura Y."/>
            <person name="Katsura K."/>
            <person name="Hayashi T."/>
        </authorList>
    </citation>
    <scope>NUCLEOTIDE SEQUENCE</scope>
    <source>
        <strain evidence="2">DSM 23674</strain>
    </source>
</reference>
<dbReference type="EMBL" id="BPRA01000012">
    <property type="protein sequence ID" value="GJE56238.1"/>
    <property type="molecule type" value="Genomic_DNA"/>
</dbReference>
<accession>A0ABQ4TNN4</accession>
<comment type="caution">
    <text evidence="2">The sequence shown here is derived from an EMBL/GenBank/DDBJ whole genome shotgun (WGS) entry which is preliminary data.</text>
</comment>
<evidence type="ECO:0000256" key="1">
    <source>
        <dbReference type="SAM" id="SignalP"/>
    </source>
</evidence>
<dbReference type="Proteomes" id="UP001055101">
    <property type="component" value="Unassembled WGS sequence"/>
</dbReference>
<sequence>MTSVRATTIGFIAAGLLAGLAAAPARAECVRSIVNKSSLTALVRRDGGPWVTVPPHRSQAIRFTEPGSVEFALVCGRPGYGSPDQGAVYRDSIGYSAIIDRCYYEIGNGFFEDQLGPGSSIGTKDTAPLTVNVPRQGDVVIGTRLDGLCPAVFGDTLRSRY</sequence>
<organism evidence="2 3">
    <name type="scientific">Methylobacterium thuringiense</name>
    <dbReference type="NCBI Taxonomy" id="1003091"/>
    <lineage>
        <taxon>Bacteria</taxon>
        <taxon>Pseudomonadati</taxon>
        <taxon>Pseudomonadota</taxon>
        <taxon>Alphaproteobacteria</taxon>
        <taxon>Hyphomicrobiales</taxon>
        <taxon>Methylobacteriaceae</taxon>
        <taxon>Methylobacterium</taxon>
    </lineage>
</organism>